<evidence type="ECO:0000313" key="2">
    <source>
        <dbReference type="Proteomes" id="UP000203826"/>
    </source>
</evidence>
<gene>
    <name evidence="1" type="ORF">ceV_505</name>
</gene>
<evidence type="ECO:0000313" key="1">
    <source>
        <dbReference type="EMBL" id="ALH23411.1"/>
    </source>
</evidence>
<proteinExistence type="predicted"/>
<protein>
    <submittedName>
        <fullName evidence="1">MIGE-like protein</fullName>
    </submittedName>
</protein>
<name>A0A0N9R168_9VIRU</name>
<reference evidence="1 2" key="1">
    <citation type="journal article" date="2015" name="Genome Announc.">
        <title>The 474-Kilobase-Pair Complete Genome Sequence of CeV-01B, a Virus Infecting Haptolina (Chrysochromulina) ericina (Prymnesiophyceae).</title>
        <authorList>
            <person name="Gallot-Lavallee L."/>
            <person name="Pagarete A."/>
            <person name="Legendre M."/>
            <person name="Santini S."/>
            <person name="Sandaa R.A."/>
            <person name="Himmelbauer H."/>
            <person name="Ogata H."/>
            <person name="Bratbak G."/>
            <person name="Claverie J.M."/>
        </authorList>
    </citation>
    <scope>NUCLEOTIDE SEQUENCE [LARGE SCALE GENOMIC DNA]</scope>
    <source>
        <strain evidence="1">CeV-01B</strain>
    </source>
</reference>
<organism evidence="1 2">
    <name type="scientific">Chrysochromulina ericina virus CeV-01B</name>
    <dbReference type="NCBI Taxonomy" id="3070830"/>
    <lineage>
        <taxon>Viruses</taxon>
        <taxon>Varidnaviria</taxon>
        <taxon>Bamfordvirae</taxon>
        <taxon>Nucleocytoviricota</taxon>
        <taxon>Megaviricetes</taxon>
        <taxon>Imitervirales</taxon>
        <taxon>Mesomimiviridae</taxon>
        <taxon>Tethysvirus</taxon>
        <taxon>Tethysvirus raunefjordenense</taxon>
    </lineage>
</organism>
<dbReference type="OrthoDB" id="32942at10239"/>
<dbReference type="KEGG" id="vg:26049372"/>
<keyword evidence="2" id="KW-1185">Reference proteome</keyword>
<dbReference type="Proteomes" id="UP000203826">
    <property type="component" value="Segment"/>
</dbReference>
<accession>A0A0N9R168</accession>
<dbReference type="EMBL" id="KT820662">
    <property type="protein sequence ID" value="ALH23411.1"/>
    <property type="molecule type" value="Genomic_DNA"/>
</dbReference>
<sequence>MDDKWMTKTSHYEQKKYCCISCDYITSKKSNYDRHILTSKHLQDDKWMTKTEPNEPNIENKFECSCGKKYKFRQGLHKHQIKCNYVKKTENIDYKEMFLKMMKQNNDLMNQVTDLIPKVGNNNNNNTINNKNKFNINIFLNEECKDAITMNEFIKKIEVSLSNLLTTQNKGISEGVSDIFIENMNKLSLYERPIHCTDVKGEIVYIKSDDDGEKVGWKLDDQNRELKEALQKISKVQQQHLKKWTDKNPNWEKDPKLQKEYMKLVKNTTDDLKENKREEKVIKKLCNNSYLNDKE</sequence>